<dbReference type="AlphaFoldDB" id="A0A7Y4H942"/>
<evidence type="ECO:0000313" key="1">
    <source>
        <dbReference type="EMBL" id="NOJ49017.1"/>
    </source>
</evidence>
<dbReference type="EMBL" id="JAAVLW010000006">
    <property type="protein sequence ID" value="NOJ49017.1"/>
    <property type="molecule type" value="Genomic_DNA"/>
</dbReference>
<protein>
    <submittedName>
        <fullName evidence="1">Uncharacterized protein</fullName>
    </submittedName>
</protein>
<comment type="caution">
    <text evidence="1">The sequence shown here is derived from an EMBL/GenBank/DDBJ whole genome shotgun (WGS) entry which is preliminary data.</text>
</comment>
<name>A0A7Y4H942_9BRAD</name>
<proteinExistence type="predicted"/>
<dbReference type="Proteomes" id="UP000528734">
    <property type="component" value="Unassembled WGS sequence"/>
</dbReference>
<gene>
    <name evidence="1" type="ORF">HCN50_22660</name>
</gene>
<reference evidence="1 2" key="1">
    <citation type="submission" date="2020-03" db="EMBL/GenBank/DDBJ databases">
        <title>Bradyrhizobium diversity isolated from nodules of Muelleranthus trifoliolatus.</title>
        <authorList>
            <person name="Klepa M."/>
            <person name="Helene L."/>
            <person name="Hungria M."/>
        </authorList>
    </citation>
    <scope>NUCLEOTIDE SEQUENCE [LARGE SCALE GENOMIC DNA]</scope>
    <source>
        <strain evidence="1 2">WSM 1744</strain>
    </source>
</reference>
<sequence length="53" mass="6263">MDDIWHRWLRFTRALAGKDNIGPQLAHKVHEQVIRDRQRAARALERNCVETAI</sequence>
<dbReference type="RefSeq" id="WP_171711934.1">
    <property type="nucleotide sequence ID" value="NZ_JAAVLW010000006.1"/>
</dbReference>
<organism evidence="1 2">
    <name type="scientific">Bradyrhizobium archetypum</name>
    <dbReference type="NCBI Taxonomy" id="2721160"/>
    <lineage>
        <taxon>Bacteria</taxon>
        <taxon>Pseudomonadati</taxon>
        <taxon>Pseudomonadota</taxon>
        <taxon>Alphaproteobacteria</taxon>
        <taxon>Hyphomicrobiales</taxon>
        <taxon>Nitrobacteraceae</taxon>
        <taxon>Bradyrhizobium</taxon>
    </lineage>
</organism>
<evidence type="ECO:0000313" key="2">
    <source>
        <dbReference type="Proteomes" id="UP000528734"/>
    </source>
</evidence>
<keyword evidence="2" id="KW-1185">Reference proteome</keyword>
<accession>A0A7Y4H942</accession>